<evidence type="ECO:0000313" key="2">
    <source>
        <dbReference type="Proteomes" id="UP000277204"/>
    </source>
</evidence>
<accession>A0A183MC85</accession>
<protein>
    <submittedName>
        <fullName evidence="1">Uncharacterized protein</fullName>
    </submittedName>
</protein>
<keyword evidence="2" id="KW-1185">Reference proteome</keyword>
<name>A0A183MC85_9TREM</name>
<proteinExistence type="predicted"/>
<dbReference type="AlphaFoldDB" id="A0A183MC85"/>
<dbReference type="Proteomes" id="UP000277204">
    <property type="component" value="Unassembled WGS sequence"/>
</dbReference>
<gene>
    <name evidence="1" type="ORF">SMRZ_LOCUS13660</name>
</gene>
<reference evidence="1 2" key="1">
    <citation type="submission" date="2018-11" db="EMBL/GenBank/DDBJ databases">
        <authorList>
            <consortium name="Pathogen Informatics"/>
        </authorList>
    </citation>
    <scope>NUCLEOTIDE SEQUENCE [LARGE SCALE GENOMIC DNA]</scope>
    <source>
        <strain evidence="1 2">Zambia</strain>
    </source>
</reference>
<evidence type="ECO:0000313" key="1">
    <source>
        <dbReference type="EMBL" id="VDP07624.1"/>
    </source>
</evidence>
<organism evidence="1 2">
    <name type="scientific">Schistosoma margrebowiei</name>
    <dbReference type="NCBI Taxonomy" id="48269"/>
    <lineage>
        <taxon>Eukaryota</taxon>
        <taxon>Metazoa</taxon>
        <taxon>Spiralia</taxon>
        <taxon>Lophotrochozoa</taxon>
        <taxon>Platyhelminthes</taxon>
        <taxon>Trematoda</taxon>
        <taxon>Digenea</taxon>
        <taxon>Strigeidida</taxon>
        <taxon>Schistosomatoidea</taxon>
        <taxon>Schistosomatidae</taxon>
        <taxon>Schistosoma</taxon>
    </lineage>
</organism>
<sequence>MLMYIKPVLIKNKNLQRNMQHQMIQSILFIVDILKQDMVQK</sequence>
<dbReference type="EMBL" id="UZAI01010717">
    <property type="protein sequence ID" value="VDP07624.1"/>
    <property type="molecule type" value="Genomic_DNA"/>
</dbReference>